<evidence type="ECO:0000256" key="1">
    <source>
        <dbReference type="PROSITE-ProRule" id="PRU00042"/>
    </source>
</evidence>
<dbReference type="GO" id="GO:0008270">
    <property type="term" value="F:zinc ion binding"/>
    <property type="evidence" value="ECO:0007669"/>
    <property type="project" value="UniProtKB-KW"/>
</dbReference>
<feature type="compositionally biased region" description="Basic residues" evidence="2">
    <location>
        <begin position="14"/>
        <end position="28"/>
    </location>
</feature>
<feature type="domain" description="C2H2-type" evidence="3">
    <location>
        <begin position="433"/>
        <end position="460"/>
    </location>
</feature>
<dbReference type="SUPFAM" id="SSF56672">
    <property type="entry name" value="DNA/RNA polymerases"/>
    <property type="match status" value="1"/>
</dbReference>
<feature type="region of interest" description="Disordered" evidence="2">
    <location>
        <begin position="52"/>
        <end position="128"/>
    </location>
</feature>
<dbReference type="SMART" id="SM00355">
    <property type="entry name" value="ZnF_C2H2"/>
    <property type="match status" value="3"/>
</dbReference>
<feature type="region of interest" description="Disordered" evidence="2">
    <location>
        <begin position="590"/>
        <end position="609"/>
    </location>
</feature>
<reference evidence="4 5" key="1">
    <citation type="submission" date="2024-02" db="EMBL/GenBank/DDBJ databases">
        <title>Chromosome-scale genome assembly of the rough periwinkle Littorina saxatilis.</title>
        <authorList>
            <person name="De Jode A."/>
            <person name="Faria R."/>
            <person name="Formenti G."/>
            <person name="Sims Y."/>
            <person name="Smith T.P."/>
            <person name="Tracey A."/>
            <person name="Wood J.M.D."/>
            <person name="Zagrodzka Z.B."/>
            <person name="Johannesson K."/>
            <person name="Butlin R.K."/>
            <person name="Leder E.H."/>
        </authorList>
    </citation>
    <scope>NUCLEOTIDE SEQUENCE [LARGE SCALE GENOMIC DNA]</scope>
    <source>
        <strain evidence="4">Snail1</strain>
        <tissue evidence="4">Muscle</tissue>
    </source>
</reference>
<dbReference type="InterPro" id="IPR013087">
    <property type="entry name" value="Znf_C2H2_type"/>
</dbReference>
<feature type="region of interest" description="Disordered" evidence="2">
    <location>
        <begin position="1"/>
        <end position="33"/>
    </location>
</feature>
<dbReference type="InterPro" id="IPR036236">
    <property type="entry name" value="Znf_C2H2_sf"/>
</dbReference>
<feature type="compositionally biased region" description="Basic and acidic residues" evidence="2">
    <location>
        <begin position="590"/>
        <end position="603"/>
    </location>
</feature>
<dbReference type="PROSITE" id="PS50157">
    <property type="entry name" value="ZINC_FINGER_C2H2_2"/>
    <property type="match status" value="3"/>
</dbReference>
<accession>A0AAN9AIJ8</accession>
<evidence type="ECO:0000313" key="4">
    <source>
        <dbReference type="EMBL" id="KAK7087562.1"/>
    </source>
</evidence>
<evidence type="ECO:0000313" key="5">
    <source>
        <dbReference type="Proteomes" id="UP001374579"/>
    </source>
</evidence>
<feature type="domain" description="C2H2-type" evidence="3">
    <location>
        <begin position="5"/>
        <end position="33"/>
    </location>
</feature>
<dbReference type="Proteomes" id="UP001374579">
    <property type="component" value="Unassembled WGS sequence"/>
</dbReference>
<protein>
    <recommendedName>
        <fullName evidence="3">C2H2-type domain-containing protein</fullName>
    </recommendedName>
</protein>
<evidence type="ECO:0000256" key="2">
    <source>
        <dbReference type="SAM" id="MobiDB-lite"/>
    </source>
</evidence>
<comment type="caution">
    <text evidence="4">The sequence shown here is derived from an EMBL/GenBank/DDBJ whole genome shotgun (WGS) entry which is preliminary data.</text>
</comment>
<feature type="region of interest" description="Disordered" evidence="2">
    <location>
        <begin position="664"/>
        <end position="691"/>
    </location>
</feature>
<dbReference type="EMBL" id="JBAMIC010004070">
    <property type="protein sequence ID" value="KAK7087562.1"/>
    <property type="molecule type" value="Genomic_DNA"/>
</dbReference>
<dbReference type="Gene3D" id="3.40.960.10">
    <property type="entry name" value="VSR Endonuclease"/>
    <property type="match status" value="1"/>
</dbReference>
<feature type="domain" description="C2H2-type" evidence="3">
    <location>
        <begin position="34"/>
        <end position="63"/>
    </location>
</feature>
<feature type="compositionally biased region" description="Basic and acidic residues" evidence="2">
    <location>
        <begin position="672"/>
        <end position="681"/>
    </location>
</feature>
<dbReference type="InterPro" id="IPR043502">
    <property type="entry name" value="DNA/RNA_pol_sf"/>
</dbReference>
<dbReference type="PANTHER" id="PTHR33206:SF1">
    <property type="entry name" value="DNA-DIRECTED DNA POLYMERASE"/>
    <property type="match status" value="1"/>
</dbReference>
<keyword evidence="1" id="KW-0479">Metal-binding</keyword>
<keyword evidence="1" id="KW-0863">Zinc-finger</keyword>
<name>A0AAN9AIJ8_9CAEN</name>
<dbReference type="Gene3D" id="3.30.160.60">
    <property type="entry name" value="Classic Zinc Finger"/>
    <property type="match status" value="2"/>
</dbReference>
<gene>
    <name evidence="4" type="ORF">V1264_021595</name>
</gene>
<feature type="compositionally biased region" description="Acidic residues" evidence="2">
    <location>
        <begin position="88"/>
        <end position="122"/>
    </location>
</feature>
<dbReference type="PROSITE" id="PS00028">
    <property type="entry name" value="ZINC_FINGER_C2H2_1"/>
    <property type="match status" value="2"/>
</dbReference>
<sequence length="1482" mass="171981">MAPDYKCDQCGKNFSRRTNRDRHKRSQHKNSFSHVCDRCGRAFSRTDALQRHLQGHERADKRPQEPAEIQPPAKKVKVGEQAAREERMEDENREEEKEEEEEQAVEEKEEENQAMAEEEEGGEERAMEEVEEAPVSLWDEEPLETVTLPEDCDAALYELYREHWDSIRTHHHYGPVQNTSNIRWNNWNMPLWDQELVTNIFESHPMRFKINASHSFVLFHIETMEFKYFHSSQNNARLFEQPHLINNREDFVAFLENLREKDVMEMAKQHREDTKWALHHIASTTFFINKLPDFPMGCCEEPLPEFIRRNHAIISLDKDQNGRLDDNLCLFRCLALHFGAQVMALEKKTKDLFQQYTGRWDKTGFVGVQLKDLEHVEDHFKVNIDVFTYDEQNKSNLVALRRSGRKHEKTLRVLKQGRHFCFITNIDQAAHAFSCGKCGKLWKKESRLRRHEKTCKGHSPDELFPGGVYQPTPTALEILALNGVLDDDDAVFPYRATFDFEVYMDAIDLPRQQSKTVFKAKHIPMSVSVASNVPDFEEPRCFVSTGDPQQLVSDMLVYLEEISDRSTELMRSKYSQAISVLNDRVLQEEREMQDRDKTTEEGIRGTSGPSWTNMPAVVLQKILQNYLQELPVVGFNSGRYDFNVMKPFFIHHFLHLAKKQDEGLDNEASEEAAEKPRKEEKEGEEEEEGPFKFTVKRENTFMCVSTEKLKFLDITNFIAPGFSYSKYLAAYDVHEQKGFFPYEYIHDLAQLDETALPPQNAFHSNLRNTDISDDDYAYCQRVWVSEGMTTLSDFLVWYNNKDVAPFLEALEKQTEFYQSLGLDMLKDAISVPGLTLRYLFKTMPPSVYFSLMGRKQEDVHHCMRDSIVGGPSVIFHRYHERDVTRIRGGKLCKSVVGYDANALYLWSLMQEMPTEHPTIRSKENNFRAEKTDYYGQMAREWLEWTAKETGRKLRHKFNGHEMTLGPKKVPVDGWNGSSNTAYQFHGCLWHGHNCEGMQKYGKIHPKSKKPFSELRANTKQTTAYLRCEAKVQVVEMWECEWAREKRTNAKLREFLKETFVSTKLYGPMTQTAMKRAIEKGTIFGFVECDIHVPESLKPKFSDFPPIFKNTQVSVDDIGDLMRSYAEKEKIMGQPRRMLISSFFGDKILLATPLLQWYLNHGLVVTTIHKVIEYRPQRCFLEFGETVSSARRSGDKDPSKAILADTFKLLGNSAYGKTLTNIAKHRDVKYADKQKAEKLINDKRFRSLTELGEECIEVESSKATLKWNLPLQIGLFVYQYAKLRMLQFNYDFLNTFLDKEDFQLCEMDTDSLYLALSTESLDDAVRPDLLPQFYEAFHSWFPAQACDGHQEDFTATKLQRNSWSSRGCSDCTDRAAYDKRTPGLFKVEWEGDGIVALCSKTYFCFGDHNKLSCKGLNKRLNDINKDQYLQVLQQQTSGSGINRGFKTDGKSVFTYQQTKNALSYFYPKRKVLQDGVSTEPLAL</sequence>
<dbReference type="Pfam" id="PF00096">
    <property type="entry name" value="zf-C2H2"/>
    <property type="match status" value="2"/>
</dbReference>
<evidence type="ECO:0000259" key="3">
    <source>
        <dbReference type="PROSITE" id="PS50157"/>
    </source>
</evidence>
<keyword evidence="1" id="KW-0862">Zinc</keyword>
<dbReference type="PANTHER" id="PTHR33206">
    <property type="entry name" value="PROTEIN CBG10425"/>
    <property type="match status" value="1"/>
</dbReference>
<proteinExistence type="predicted"/>
<feature type="compositionally biased region" description="Basic and acidic residues" evidence="2">
    <location>
        <begin position="52"/>
        <end position="65"/>
    </location>
</feature>
<organism evidence="4 5">
    <name type="scientific">Littorina saxatilis</name>
    <dbReference type="NCBI Taxonomy" id="31220"/>
    <lineage>
        <taxon>Eukaryota</taxon>
        <taxon>Metazoa</taxon>
        <taxon>Spiralia</taxon>
        <taxon>Lophotrochozoa</taxon>
        <taxon>Mollusca</taxon>
        <taxon>Gastropoda</taxon>
        <taxon>Caenogastropoda</taxon>
        <taxon>Littorinimorpha</taxon>
        <taxon>Littorinoidea</taxon>
        <taxon>Littorinidae</taxon>
        <taxon>Littorina</taxon>
    </lineage>
</organism>
<keyword evidence="5" id="KW-1185">Reference proteome</keyword>
<dbReference type="SUPFAM" id="SSF57667">
    <property type="entry name" value="beta-beta-alpha zinc fingers"/>
    <property type="match status" value="1"/>
</dbReference>